<evidence type="ECO:0000256" key="12">
    <source>
        <dbReference type="SAM" id="MobiDB-lite"/>
    </source>
</evidence>
<proteinExistence type="inferred from homology"/>
<dbReference type="PROSITE" id="PS50920">
    <property type="entry name" value="SOLCAR"/>
    <property type="match status" value="1"/>
</dbReference>
<dbReference type="OrthoDB" id="269120at2759"/>
<dbReference type="InParanoid" id="E2AR89"/>
<dbReference type="InterPro" id="IPR018108">
    <property type="entry name" value="MCP_transmembrane"/>
</dbReference>
<organism evidence="14">
    <name type="scientific">Camponotus floridanus</name>
    <name type="common">Florida carpenter ant</name>
    <dbReference type="NCBI Taxonomy" id="104421"/>
    <lineage>
        <taxon>Eukaryota</taxon>
        <taxon>Metazoa</taxon>
        <taxon>Ecdysozoa</taxon>
        <taxon>Arthropoda</taxon>
        <taxon>Hexapoda</taxon>
        <taxon>Insecta</taxon>
        <taxon>Pterygota</taxon>
        <taxon>Neoptera</taxon>
        <taxon>Endopterygota</taxon>
        <taxon>Hymenoptera</taxon>
        <taxon>Apocrita</taxon>
        <taxon>Aculeata</taxon>
        <taxon>Formicoidea</taxon>
        <taxon>Formicidae</taxon>
        <taxon>Formicinae</taxon>
        <taxon>Camponotus</taxon>
    </lineage>
</organism>
<protein>
    <submittedName>
        <fullName evidence="13">Solute carrier family 25 member 36-A</fullName>
    </submittedName>
</protein>
<dbReference type="PANTHER" id="PTHR45829:SF4">
    <property type="entry name" value="MITOCHONDRIAL CARRIER PROTEIN RIM2"/>
    <property type="match status" value="1"/>
</dbReference>
<reference evidence="13 14" key="1">
    <citation type="journal article" date="2010" name="Science">
        <title>Genomic comparison of the ants Camponotus floridanus and Harpegnathos saltator.</title>
        <authorList>
            <person name="Bonasio R."/>
            <person name="Zhang G."/>
            <person name="Ye C."/>
            <person name="Mutti N.S."/>
            <person name="Fang X."/>
            <person name="Qin N."/>
            <person name="Donahue G."/>
            <person name="Yang P."/>
            <person name="Li Q."/>
            <person name="Li C."/>
            <person name="Zhang P."/>
            <person name="Huang Z."/>
            <person name="Berger S.L."/>
            <person name="Reinberg D."/>
            <person name="Wang J."/>
            <person name="Liebig J."/>
        </authorList>
    </citation>
    <scope>NUCLEOTIDE SEQUENCE [LARGE SCALE GENOMIC DNA]</scope>
    <source>
        <strain evidence="14">C129</strain>
    </source>
</reference>
<evidence type="ECO:0000256" key="1">
    <source>
        <dbReference type="ARBA" id="ARBA00004448"/>
    </source>
</evidence>
<accession>E2AR89</accession>
<gene>
    <name evidence="13" type="ORF">EAG_05504</name>
</gene>
<keyword evidence="7" id="KW-1133">Transmembrane helix</keyword>
<dbReference type="GO" id="GO:1990519">
    <property type="term" value="P:pyrimidine nucleotide import into mitochondrion"/>
    <property type="evidence" value="ECO:0007669"/>
    <property type="project" value="TreeGrafter"/>
</dbReference>
<evidence type="ECO:0000256" key="2">
    <source>
        <dbReference type="ARBA" id="ARBA00006375"/>
    </source>
</evidence>
<feature type="repeat" description="Solcar" evidence="10">
    <location>
        <begin position="4"/>
        <end position="114"/>
    </location>
</feature>
<evidence type="ECO:0000256" key="7">
    <source>
        <dbReference type="ARBA" id="ARBA00022989"/>
    </source>
</evidence>
<dbReference type="STRING" id="104421.E2AR89"/>
<evidence type="ECO:0000256" key="3">
    <source>
        <dbReference type="ARBA" id="ARBA00022448"/>
    </source>
</evidence>
<sequence>MLDRDTAIHLVAGGVAGTAGAIVTCPLEVVKTRLQSSSSGFHPPPVNKEFTSGHPTCKGSPTPEQRRRLCTGYPRYIIKNEGARGLFKGLGPNLIGVAPSRAIYFCAYSKSKVAFNAILPPDTPIVHVFAASCAGFTACTLTNPIWFVKTRLQLDHRSQKVTAIECMRRIYQKSVR</sequence>
<evidence type="ECO:0000256" key="9">
    <source>
        <dbReference type="ARBA" id="ARBA00023136"/>
    </source>
</evidence>
<evidence type="ECO:0000256" key="5">
    <source>
        <dbReference type="ARBA" id="ARBA00022737"/>
    </source>
</evidence>
<dbReference type="InterPro" id="IPR049562">
    <property type="entry name" value="SLC25A33/36-like"/>
</dbReference>
<comment type="subcellular location">
    <subcellularLocation>
        <location evidence="1">Mitochondrion inner membrane</location>
        <topology evidence="1">Multi-pass membrane protein</topology>
    </subcellularLocation>
</comment>
<dbReference type="FunCoup" id="E2AR89">
    <property type="interactions" value="1750"/>
</dbReference>
<dbReference type="GO" id="GO:0015218">
    <property type="term" value="F:pyrimidine nucleotide transmembrane transporter activity"/>
    <property type="evidence" value="ECO:0007669"/>
    <property type="project" value="InterPro"/>
</dbReference>
<keyword evidence="8" id="KW-0496">Mitochondrion</keyword>
<dbReference type="InterPro" id="IPR023395">
    <property type="entry name" value="MCP_dom_sf"/>
</dbReference>
<dbReference type="Pfam" id="PF00153">
    <property type="entry name" value="Mito_carr"/>
    <property type="match status" value="2"/>
</dbReference>
<name>E2AR89_CAMFO</name>
<keyword evidence="6" id="KW-0999">Mitochondrion inner membrane</keyword>
<evidence type="ECO:0000256" key="11">
    <source>
        <dbReference type="RuleBase" id="RU000488"/>
    </source>
</evidence>
<dbReference type="SUPFAM" id="SSF103506">
    <property type="entry name" value="Mitochondrial carrier"/>
    <property type="match status" value="1"/>
</dbReference>
<keyword evidence="9 10" id="KW-0472">Membrane</keyword>
<evidence type="ECO:0000256" key="4">
    <source>
        <dbReference type="ARBA" id="ARBA00022692"/>
    </source>
</evidence>
<keyword evidence="14" id="KW-1185">Reference proteome</keyword>
<evidence type="ECO:0000256" key="10">
    <source>
        <dbReference type="PROSITE-ProRule" id="PRU00282"/>
    </source>
</evidence>
<dbReference type="PANTHER" id="PTHR45829">
    <property type="entry name" value="MITOCHONDRIAL CARRIER PROTEIN RIM2"/>
    <property type="match status" value="1"/>
</dbReference>
<dbReference type="Proteomes" id="UP000000311">
    <property type="component" value="Unassembled WGS sequence"/>
</dbReference>
<evidence type="ECO:0000256" key="8">
    <source>
        <dbReference type="ARBA" id="ARBA00023128"/>
    </source>
</evidence>
<evidence type="ECO:0000313" key="14">
    <source>
        <dbReference type="Proteomes" id="UP000000311"/>
    </source>
</evidence>
<evidence type="ECO:0000256" key="6">
    <source>
        <dbReference type="ARBA" id="ARBA00022792"/>
    </source>
</evidence>
<dbReference type="AlphaFoldDB" id="E2AR89"/>
<dbReference type="Gene3D" id="1.50.40.10">
    <property type="entry name" value="Mitochondrial carrier domain"/>
    <property type="match status" value="1"/>
</dbReference>
<feature type="region of interest" description="Disordered" evidence="12">
    <location>
        <begin position="36"/>
        <end position="65"/>
    </location>
</feature>
<comment type="similarity">
    <text evidence="2 11">Belongs to the mitochondrial carrier (TC 2.A.29) family.</text>
</comment>
<keyword evidence="4 10" id="KW-0812">Transmembrane</keyword>
<evidence type="ECO:0000313" key="13">
    <source>
        <dbReference type="EMBL" id="EFN64050.1"/>
    </source>
</evidence>
<dbReference type="GO" id="GO:0005743">
    <property type="term" value="C:mitochondrial inner membrane"/>
    <property type="evidence" value="ECO:0007669"/>
    <property type="project" value="UniProtKB-SubCell"/>
</dbReference>
<dbReference type="EMBL" id="GL441941">
    <property type="protein sequence ID" value="EFN64050.1"/>
    <property type="molecule type" value="Genomic_DNA"/>
</dbReference>
<keyword evidence="5" id="KW-0677">Repeat</keyword>
<keyword evidence="3 11" id="KW-0813">Transport</keyword>
<dbReference type="OMA" id="MAEIHYC"/>